<evidence type="ECO:0000259" key="9">
    <source>
        <dbReference type="Pfam" id="PF07731"/>
    </source>
</evidence>
<dbReference type="AlphaFoldDB" id="A0A4S8MM32"/>
<dbReference type="Pfam" id="PF07731">
    <property type="entry name" value="Cu-oxidase_2"/>
    <property type="match status" value="1"/>
</dbReference>
<dbReference type="SUPFAM" id="SSF49503">
    <property type="entry name" value="Cupredoxins"/>
    <property type="match status" value="3"/>
</dbReference>
<dbReference type="InterPro" id="IPR002355">
    <property type="entry name" value="Cu_oxidase_Cu_BS"/>
</dbReference>
<dbReference type="Pfam" id="PF07732">
    <property type="entry name" value="Cu-oxidase_3"/>
    <property type="match status" value="1"/>
</dbReference>
<dbReference type="FunFam" id="2.60.40.420:FF:000045">
    <property type="entry name" value="Laccase 2"/>
    <property type="match status" value="1"/>
</dbReference>
<evidence type="ECO:0000259" key="8">
    <source>
        <dbReference type="Pfam" id="PF00394"/>
    </source>
</evidence>
<comment type="similarity">
    <text evidence="1">Belongs to the multicopper oxidase family.</text>
</comment>
<dbReference type="EMBL" id="ML179065">
    <property type="protein sequence ID" value="THV03599.1"/>
    <property type="molecule type" value="Genomic_DNA"/>
</dbReference>
<keyword evidence="7" id="KW-0732">Signal</keyword>
<evidence type="ECO:0000313" key="12">
    <source>
        <dbReference type="Proteomes" id="UP000297245"/>
    </source>
</evidence>
<keyword evidence="12" id="KW-1185">Reference proteome</keyword>
<evidence type="ECO:0000259" key="10">
    <source>
        <dbReference type="Pfam" id="PF07732"/>
    </source>
</evidence>
<feature type="chain" id="PRO_5020956252" evidence="7">
    <location>
        <begin position="20"/>
        <end position="528"/>
    </location>
</feature>
<evidence type="ECO:0000256" key="7">
    <source>
        <dbReference type="SAM" id="SignalP"/>
    </source>
</evidence>
<feature type="domain" description="Plastocyanin-like" evidence="10">
    <location>
        <begin position="40"/>
        <end position="157"/>
    </location>
</feature>
<evidence type="ECO:0000256" key="4">
    <source>
        <dbReference type="ARBA" id="ARBA00023008"/>
    </source>
</evidence>
<accession>A0A4S8MM32</accession>
<feature type="signal peptide" evidence="7">
    <location>
        <begin position="1"/>
        <end position="19"/>
    </location>
</feature>
<proteinExistence type="inferred from homology"/>
<dbReference type="InterPro" id="IPR001117">
    <property type="entry name" value="Cu-oxidase_2nd"/>
</dbReference>
<dbReference type="InterPro" id="IPR008972">
    <property type="entry name" value="Cupredoxin"/>
</dbReference>
<name>A0A4S8MM32_DENBC</name>
<dbReference type="PROSITE" id="PS00080">
    <property type="entry name" value="MULTICOPPER_OXIDASE2"/>
    <property type="match status" value="1"/>
</dbReference>
<sequence>MFQLTLASAVLLALQSASGATLKSKRADTLPITLDIVNADLAPDGFTRSTIVANGTYPGPPILATKGQTLLVTANNQLTDPSMRRSTTLDFDGIFFTGENLYNEGSPFVTNCPLGPNTSYTYEVPLGEQTGTFWYHSQLSVQYLDGLRGPLIIYDPEDPLADLYDVDDESTIIQVGDWWHNSSVPLLQQFNDTGIIPVSDSGTINGVGRFNGGPEVPFPVINVEPGKRYRFRIINQSVRSVFTVGFDSHNMTVIAADGVATEPHVVESIEMLAGQRYDVVVTADQPVGNYWFNAPYVGGAASRNPNQNATLNRAVVRYAGAEEAEPEGPFTAPATEGALLESDLRPLVPEVAPVPTHNLSFSLVVTDGKAIWHINGIQYIPPKVPTLVQVLDGASNETDFNENENTFVFPPGSVVQVDFPPSDDDDAHPFHLHGMNFFVVKSNTSEEINTVNPIRRDTVAAGQAGTTIRFVLDQPGPFFFHCHIFWHMQAGLGSVMLNDPEGTRAVVQPTPEWEALCPAYNALPPDEQ</sequence>
<keyword evidence="5" id="KW-1015">Disulfide bond</keyword>
<keyword evidence="6" id="KW-0325">Glycoprotein</keyword>
<feature type="domain" description="Plastocyanin-like" evidence="9">
    <location>
        <begin position="379"/>
        <end position="501"/>
    </location>
</feature>
<dbReference type="InterPro" id="IPR045087">
    <property type="entry name" value="Cu-oxidase_fam"/>
</dbReference>
<keyword evidence="2" id="KW-0479">Metal-binding</keyword>
<dbReference type="CDD" id="cd13903">
    <property type="entry name" value="CuRO_3_Tv-LCC_like"/>
    <property type="match status" value="1"/>
</dbReference>
<organism evidence="11 12">
    <name type="scientific">Dendrothele bispora (strain CBS 962.96)</name>
    <dbReference type="NCBI Taxonomy" id="1314807"/>
    <lineage>
        <taxon>Eukaryota</taxon>
        <taxon>Fungi</taxon>
        <taxon>Dikarya</taxon>
        <taxon>Basidiomycota</taxon>
        <taxon>Agaricomycotina</taxon>
        <taxon>Agaricomycetes</taxon>
        <taxon>Agaricomycetidae</taxon>
        <taxon>Agaricales</taxon>
        <taxon>Agaricales incertae sedis</taxon>
        <taxon>Dendrothele</taxon>
    </lineage>
</organism>
<dbReference type="PANTHER" id="PTHR11709">
    <property type="entry name" value="MULTI-COPPER OXIDASE"/>
    <property type="match status" value="1"/>
</dbReference>
<dbReference type="InterPro" id="IPR011706">
    <property type="entry name" value="Cu-oxidase_C"/>
</dbReference>
<dbReference type="InterPro" id="IPR011707">
    <property type="entry name" value="Cu-oxidase-like_N"/>
</dbReference>
<keyword evidence="4" id="KW-0186">Copper</keyword>
<evidence type="ECO:0000256" key="1">
    <source>
        <dbReference type="ARBA" id="ARBA00010609"/>
    </source>
</evidence>
<reference evidence="11 12" key="1">
    <citation type="journal article" date="2019" name="Nat. Ecol. Evol.">
        <title>Megaphylogeny resolves global patterns of mushroom evolution.</title>
        <authorList>
            <person name="Varga T."/>
            <person name="Krizsan K."/>
            <person name="Foldi C."/>
            <person name="Dima B."/>
            <person name="Sanchez-Garcia M."/>
            <person name="Sanchez-Ramirez S."/>
            <person name="Szollosi G.J."/>
            <person name="Szarkandi J.G."/>
            <person name="Papp V."/>
            <person name="Albert L."/>
            <person name="Andreopoulos W."/>
            <person name="Angelini C."/>
            <person name="Antonin V."/>
            <person name="Barry K.W."/>
            <person name="Bougher N.L."/>
            <person name="Buchanan P."/>
            <person name="Buyck B."/>
            <person name="Bense V."/>
            <person name="Catcheside P."/>
            <person name="Chovatia M."/>
            <person name="Cooper J."/>
            <person name="Damon W."/>
            <person name="Desjardin D."/>
            <person name="Finy P."/>
            <person name="Geml J."/>
            <person name="Haridas S."/>
            <person name="Hughes K."/>
            <person name="Justo A."/>
            <person name="Karasinski D."/>
            <person name="Kautmanova I."/>
            <person name="Kiss B."/>
            <person name="Kocsube S."/>
            <person name="Kotiranta H."/>
            <person name="LaButti K.M."/>
            <person name="Lechner B.E."/>
            <person name="Liimatainen K."/>
            <person name="Lipzen A."/>
            <person name="Lukacs Z."/>
            <person name="Mihaltcheva S."/>
            <person name="Morgado L.N."/>
            <person name="Niskanen T."/>
            <person name="Noordeloos M.E."/>
            <person name="Ohm R.A."/>
            <person name="Ortiz-Santana B."/>
            <person name="Ovrebo C."/>
            <person name="Racz N."/>
            <person name="Riley R."/>
            <person name="Savchenko A."/>
            <person name="Shiryaev A."/>
            <person name="Soop K."/>
            <person name="Spirin V."/>
            <person name="Szebenyi C."/>
            <person name="Tomsovsky M."/>
            <person name="Tulloss R.E."/>
            <person name="Uehling J."/>
            <person name="Grigoriev I.V."/>
            <person name="Vagvolgyi C."/>
            <person name="Papp T."/>
            <person name="Martin F.M."/>
            <person name="Miettinen O."/>
            <person name="Hibbett D.S."/>
            <person name="Nagy L.G."/>
        </authorList>
    </citation>
    <scope>NUCLEOTIDE SEQUENCE [LARGE SCALE GENOMIC DNA]</scope>
    <source>
        <strain evidence="11 12">CBS 962.96</strain>
    </source>
</reference>
<dbReference type="Pfam" id="PF00394">
    <property type="entry name" value="Cu-oxidase"/>
    <property type="match status" value="1"/>
</dbReference>
<dbReference type="Proteomes" id="UP000297245">
    <property type="component" value="Unassembled WGS sequence"/>
</dbReference>
<protein>
    <submittedName>
        <fullName evidence="11">Cu-oxidase-domain-containing protein</fullName>
    </submittedName>
</protein>
<feature type="domain" description="Plastocyanin-like" evidence="8">
    <location>
        <begin position="169"/>
        <end position="321"/>
    </location>
</feature>
<dbReference type="OrthoDB" id="2121828at2759"/>
<gene>
    <name evidence="11" type="ORF">K435DRAFT_851728</name>
</gene>
<evidence type="ECO:0000256" key="2">
    <source>
        <dbReference type="ARBA" id="ARBA00022723"/>
    </source>
</evidence>
<dbReference type="GO" id="GO:0005507">
    <property type="term" value="F:copper ion binding"/>
    <property type="evidence" value="ECO:0007669"/>
    <property type="project" value="InterPro"/>
</dbReference>
<dbReference type="PANTHER" id="PTHR11709:SF511">
    <property type="entry name" value="LACCASE"/>
    <property type="match status" value="1"/>
</dbReference>
<dbReference type="InterPro" id="IPR033138">
    <property type="entry name" value="Cu_oxidase_CS"/>
</dbReference>
<dbReference type="GO" id="GO:0016491">
    <property type="term" value="F:oxidoreductase activity"/>
    <property type="evidence" value="ECO:0007669"/>
    <property type="project" value="UniProtKB-KW"/>
</dbReference>
<evidence type="ECO:0000313" key="11">
    <source>
        <dbReference type="EMBL" id="THV03599.1"/>
    </source>
</evidence>
<evidence type="ECO:0000256" key="5">
    <source>
        <dbReference type="ARBA" id="ARBA00023157"/>
    </source>
</evidence>
<evidence type="ECO:0000256" key="3">
    <source>
        <dbReference type="ARBA" id="ARBA00023002"/>
    </source>
</evidence>
<keyword evidence="3" id="KW-0560">Oxidoreductase</keyword>
<evidence type="ECO:0000256" key="6">
    <source>
        <dbReference type="ARBA" id="ARBA00023180"/>
    </source>
</evidence>
<dbReference type="Gene3D" id="2.60.40.420">
    <property type="entry name" value="Cupredoxins - blue copper proteins"/>
    <property type="match status" value="3"/>
</dbReference>
<dbReference type="PROSITE" id="PS00079">
    <property type="entry name" value="MULTICOPPER_OXIDASE1"/>
    <property type="match status" value="2"/>
</dbReference>